<feature type="binding site" evidence="8">
    <location>
        <position position="75"/>
    </location>
    <ligand>
        <name>Fe cation</name>
        <dbReference type="ChEBI" id="CHEBI:24875"/>
    </ligand>
</feature>
<name>A0A948WT93_9FIRM</name>
<organism evidence="9 10">
    <name type="scientific">Candidatus Allofournierella pullistercoris</name>
    <dbReference type="NCBI Taxonomy" id="2838597"/>
    <lineage>
        <taxon>Bacteria</taxon>
        <taxon>Bacillati</taxon>
        <taxon>Bacillota</taxon>
        <taxon>Clostridia</taxon>
        <taxon>Eubacteriales</taxon>
        <taxon>Oscillospiraceae</taxon>
        <taxon>Allofournierella</taxon>
    </lineage>
</organism>
<accession>A0A948WT93</accession>
<keyword evidence="3 7" id="KW-0862">Zinc</keyword>
<keyword evidence="8" id="KW-0408">Iron</keyword>
<comment type="caution">
    <text evidence="9">The sequence shown here is derived from an EMBL/GenBank/DDBJ whole genome shotgun (WGS) entry which is preliminary data.</text>
</comment>
<feature type="binding site" evidence="7">
    <location>
        <position position="79"/>
    </location>
    <ligand>
        <name>Zn(2+)</name>
        <dbReference type="ChEBI" id="CHEBI:29105"/>
    </ligand>
</feature>
<sequence>MRYSRQRELVLRQVQKRGDHPTADDIYLALRDDCPNLSLGTVYRNLNNLVEMGMMRRVSIPGMADCFDRTTEEHDHLYCTQCGKVEDVFLYSGLMRQILDERTDLQVSHYSLN</sequence>
<evidence type="ECO:0000256" key="7">
    <source>
        <dbReference type="PIRSR" id="PIRSR602481-1"/>
    </source>
</evidence>
<comment type="cofactor">
    <cofactor evidence="8">
        <name>Mn(2+)</name>
        <dbReference type="ChEBI" id="CHEBI:29035"/>
    </cofactor>
    <cofactor evidence="8">
        <name>Fe(2+)</name>
        <dbReference type="ChEBI" id="CHEBI:29033"/>
    </cofactor>
    <text evidence="8">Binds 1 Mn(2+) or Fe(2+) ion per subunit.</text>
</comment>
<keyword evidence="7" id="KW-0479">Metal-binding</keyword>
<dbReference type="GO" id="GO:0008270">
    <property type="term" value="F:zinc ion binding"/>
    <property type="evidence" value="ECO:0007669"/>
    <property type="project" value="TreeGrafter"/>
</dbReference>
<dbReference type="Gene3D" id="3.30.1490.190">
    <property type="match status" value="1"/>
</dbReference>
<dbReference type="InterPro" id="IPR002481">
    <property type="entry name" value="FUR"/>
</dbReference>
<dbReference type="InterPro" id="IPR043135">
    <property type="entry name" value="Fur_C"/>
</dbReference>
<dbReference type="CDD" id="cd07153">
    <property type="entry name" value="Fur_like"/>
    <property type="match status" value="1"/>
</dbReference>
<evidence type="ECO:0000256" key="3">
    <source>
        <dbReference type="ARBA" id="ARBA00022833"/>
    </source>
</evidence>
<dbReference type="PANTHER" id="PTHR33202:SF7">
    <property type="entry name" value="FERRIC UPTAKE REGULATION PROTEIN"/>
    <property type="match status" value="1"/>
</dbReference>
<evidence type="ECO:0000313" key="9">
    <source>
        <dbReference type="EMBL" id="MBU3806801.1"/>
    </source>
</evidence>
<keyword evidence="4" id="KW-0805">Transcription regulation</keyword>
<feature type="non-terminal residue" evidence="9">
    <location>
        <position position="113"/>
    </location>
</feature>
<reference evidence="9" key="1">
    <citation type="journal article" date="2021" name="PeerJ">
        <title>Extensive microbial diversity within the chicken gut microbiome revealed by metagenomics and culture.</title>
        <authorList>
            <person name="Gilroy R."/>
            <person name="Ravi A."/>
            <person name="Getino M."/>
            <person name="Pursley I."/>
            <person name="Horton D.L."/>
            <person name="Alikhan N.F."/>
            <person name="Baker D."/>
            <person name="Gharbi K."/>
            <person name="Hall N."/>
            <person name="Watson M."/>
            <person name="Adriaenssens E.M."/>
            <person name="Foster-Nyarko E."/>
            <person name="Jarju S."/>
            <person name="Secka A."/>
            <person name="Antonio M."/>
            <person name="Oren A."/>
            <person name="Chaudhuri R.R."/>
            <person name="La Ragione R."/>
            <person name="Hildebrand F."/>
            <person name="Pallen M.J."/>
        </authorList>
    </citation>
    <scope>NUCLEOTIDE SEQUENCE</scope>
    <source>
        <strain evidence="9">B5_2728</strain>
    </source>
</reference>
<evidence type="ECO:0000256" key="4">
    <source>
        <dbReference type="ARBA" id="ARBA00023015"/>
    </source>
</evidence>
<dbReference type="GO" id="GO:1900376">
    <property type="term" value="P:regulation of secondary metabolite biosynthetic process"/>
    <property type="evidence" value="ECO:0007669"/>
    <property type="project" value="TreeGrafter"/>
</dbReference>
<evidence type="ECO:0000256" key="5">
    <source>
        <dbReference type="ARBA" id="ARBA00023125"/>
    </source>
</evidence>
<feature type="binding site" evidence="7">
    <location>
        <position position="82"/>
    </location>
    <ligand>
        <name>Zn(2+)</name>
        <dbReference type="ChEBI" id="CHEBI:29105"/>
    </ligand>
</feature>
<dbReference type="InterPro" id="IPR036388">
    <property type="entry name" value="WH-like_DNA-bd_sf"/>
</dbReference>
<evidence type="ECO:0000256" key="1">
    <source>
        <dbReference type="ARBA" id="ARBA00007957"/>
    </source>
</evidence>
<keyword evidence="5" id="KW-0238">DNA-binding</keyword>
<dbReference type="InterPro" id="IPR036390">
    <property type="entry name" value="WH_DNA-bd_sf"/>
</dbReference>
<dbReference type="GO" id="GO:0045892">
    <property type="term" value="P:negative regulation of DNA-templated transcription"/>
    <property type="evidence" value="ECO:0007669"/>
    <property type="project" value="TreeGrafter"/>
</dbReference>
<keyword evidence="2" id="KW-0678">Repressor</keyword>
<dbReference type="SUPFAM" id="SSF46785">
    <property type="entry name" value="Winged helix' DNA-binding domain"/>
    <property type="match status" value="1"/>
</dbReference>
<protein>
    <submittedName>
        <fullName evidence="9">Transcriptional repressor</fullName>
    </submittedName>
</protein>
<evidence type="ECO:0000313" key="10">
    <source>
        <dbReference type="Proteomes" id="UP000713596"/>
    </source>
</evidence>
<dbReference type="PANTHER" id="PTHR33202">
    <property type="entry name" value="ZINC UPTAKE REGULATION PROTEIN"/>
    <property type="match status" value="1"/>
</dbReference>
<gene>
    <name evidence="9" type="ORF">H9882_07955</name>
</gene>
<dbReference type="Pfam" id="PF01475">
    <property type="entry name" value="FUR"/>
    <property type="match status" value="1"/>
</dbReference>
<keyword evidence="6" id="KW-0804">Transcription</keyword>
<reference evidence="9" key="2">
    <citation type="submission" date="2021-04" db="EMBL/GenBank/DDBJ databases">
        <authorList>
            <person name="Gilroy R."/>
        </authorList>
    </citation>
    <scope>NUCLEOTIDE SEQUENCE</scope>
    <source>
        <strain evidence="9">B5_2728</strain>
    </source>
</reference>
<comment type="cofactor">
    <cofactor evidence="7">
        <name>Zn(2+)</name>
        <dbReference type="ChEBI" id="CHEBI:29105"/>
    </cofactor>
    <text evidence="7">Binds 1 zinc ion per subunit.</text>
</comment>
<dbReference type="Proteomes" id="UP000713596">
    <property type="component" value="Unassembled WGS sequence"/>
</dbReference>
<dbReference type="EMBL" id="JAHLFP010000071">
    <property type="protein sequence ID" value="MBU3806801.1"/>
    <property type="molecule type" value="Genomic_DNA"/>
</dbReference>
<evidence type="ECO:0000256" key="6">
    <source>
        <dbReference type="ARBA" id="ARBA00023163"/>
    </source>
</evidence>
<dbReference type="GO" id="GO:0003700">
    <property type="term" value="F:DNA-binding transcription factor activity"/>
    <property type="evidence" value="ECO:0007669"/>
    <property type="project" value="InterPro"/>
</dbReference>
<comment type="similarity">
    <text evidence="1">Belongs to the Fur family.</text>
</comment>
<dbReference type="GO" id="GO:0000976">
    <property type="term" value="F:transcription cis-regulatory region binding"/>
    <property type="evidence" value="ECO:0007669"/>
    <property type="project" value="TreeGrafter"/>
</dbReference>
<proteinExistence type="inferred from homology"/>
<evidence type="ECO:0000256" key="2">
    <source>
        <dbReference type="ARBA" id="ARBA00022491"/>
    </source>
</evidence>
<dbReference type="AlphaFoldDB" id="A0A948WT93"/>
<evidence type="ECO:0000256" key="8">
    <source>
        <dbReference type="PIRSR" id="PIRSR602481-2"/>
    </source>
</evidence>
<dbReference type="Gene3D" id="1.10.10.10">
    <property type="entry name" value="Winged helix-like DNA-binding domain superfamily/Winged helix DNA-binding domain"/>
    <property type="match status" value="1"/>
</dbReference>